<dbReference type="CDD" id="cd05579">
    <property type="entry name" value="STKc_MAST_like"/>
    <property type="match status" value="1"/>
</dbReference>
<dbReference type="SMART" id="SM00220">
    <property type="entry name" value="S_TKc"/>
    <property type="match status" value="1"/>
</dbReference>
<feature type="compositionally biased region" description="Low complexity" evidence="9">
    <location>
        <begin position="144"/>
        <end position="159"/>
    </location>
</feature>
<comment type="caution">
    <text evidence="11">The sequence shown here is derived from an EMBL/GenBank/DDBJ whole genome shotgun (WGS) entry which is preliminary data.</text>
</comment>
<comment type="catalytic activity">
    <reaction evidence="7">
        <text>L-threonyl-[protein] + ATP = O-phospho-L-threonyl-[protein] + ADP + H(+)</text>
        <dbReference type="Rhea" id="RHEA:46608"/>
        <dbReference type="Rhea" id="RHEA-COMP:11060"/>
        <dbReference type="Rhea" id="RHEA-COMP:11605"/>
        <dbReference type="ChEBI" id="CHEBI:15378"/>
        <dbReference type="ChEBI" id="CHEBI:30013"/>
        <dbReference type="ChEBI" id="CHEBI:30616"/>
        <dbReference type="ChEBI" id="CHEBI:61977"/>
        <dbReference type="ChEBI" id="CHEBI:456216"/>
        <dbReference type="EC" id="2.7.11.1"/>
    </reaction>
</comment>
<dbReference type="GO" id="GO:0005524">
    <property type="term" value="F:ATP binding"/>
    <property type="evidence" value="ECO:0007669"/>
    <property type="project" value="UniProtKB-KW"/>
</dbReference>
<comment type="catalytic activity">
    <reaction evidence="8">
        <text>L-seryl-[protein] + ATP = O-phospho-L-seryl-[protein] + ADP + H(+)</text>
        <dbReference type="Rhea" id="RHEA:17989"/>
        <dbReference type="Rhea" id="RHEA-COMP:9863"/>
        <dbReference type="Rhea" id="RHEA-COMP:11604"/>
        <dbReference type="ChEBI" id="CHEBI:15378"/>
        <dbReference type="ChEBI" id="CHEBI:29999"/>
        <dbReference type="ChEBI" id="CHEBI:30616"/>
        <dbReference type="ChEBI" id="CHEBI:83421"/>
        <dbReference type="ChEBI" id="CHEBI:456216"/>
        <dbReference type="EC" id="2.7.11.1"/>
    </reaction>
</comment>
<feature type="compositionally biased region" description="Low complexity" evidence="9">
    <location>
        <begin position="956"/>
        <end position="972"/>
    </location>
</feature>
<keyword evidence="5" id="KW-0418">Kinase</keyword>
<keyword evidence="12" id="KW-1185">Reference proteome</keyword>
<keyword evidence="4" id="KW-0547">Nucleotide-binding</keyword>
<evidence type="ECO:0000313" key="11">
    <source>
        <dbReference type="EMBL" id="OHT09805.1"/>
    </source>
</evidence>
<keyword evidence="3" id="KW-0808">Transferase</keyword>
<evidence type="ECO:0000259" key="10">
    <source>
        <dbReference type="PROSITE" id="PS50011"/>
    </source>
</evidence>
<dbReference type="GO" id="GO:0004674">
    <property type="term" value="F:protein serine/threonine kinase activity"/>
    <property type="evidence" value="ECO:0007669"/>
    <property type="project" value="UniProtKB-KW"/>
</dbReference>
<evidence type="ECO:0000256" key="3">
    <source>
        <dbReference type="ARBA" id="ARBA00022679"/>
    </source>
</evidence>
<feature type="compositionally biased region" description="Low complexity" evidence="9">
    <location>
        <begin position="686"/>
        <end position="696"/>
    </location>
</feature>
<protein>
    <recommendedName>
        <fullName evidence="1">non-specific serine/threonine protein kinase</fullName>
        <ecNumber evidence="1">2.7.11.1</ecNumber>
    </recommendedName>
</protein>
<dbReference type="InterPro" id="IPR011009">
    <property type="entry name" value="Kinase-like_dom_sf"/>
</dbReference>
<gene>
    <name evidence="11" type="ORF">TRFO_21165</name>
</gene>
<dbReference type="PANTHER" id="PTHR24356">
    <property type="entry name" value="SERINE/THREONINE-PROTEIN KINASE"/>
    <property type="match status" value="1"/>
</dbReference>
<dbReference type="Gene3D" id="1.10.510.10">
    <property type="entry name" value="Transferase(Phosphotransferase) domain 1"/>
    <property type="match status" value="1"/>
</dbReference>
<feature type="compositionally biased region" description="Polar residues" evidence="9">
    <location>
        <begin position="998"/>
        <end position="1033"/>
    </location>
</feature>
<evidence type="ECO:0000256" key="4">
    <source>
        <dbReference type="ARBA" id="ARBA00022741"/>
    </source>
</evidence>
<feature type="domain" description="Protein kinase" evidence="10">
    <location>
        <begin position="507"/>
        <end position="822"/>
    </location>
</feature>
<evidence type="ECO:0000256" key="2">
    <source>
        <dbReference type="ARBA" id="ARBA00022527"/>
    </source>
</evidence>
<name>A0A1J4KKC5_9EUKA</name>
<evidence type="ECO:0000256" key="7">
    <source>
        <dbReference type="ARBA" id="ARBA00047899"/>
    </source>
</evidence>
<dbReference type="InterPro" id="IPR008271">
    <property type="entry name" value="Ser/Thr_kinase_AS"/>
</dbReference>
<evidence type="ECO:0000313" key="12">
    <source>
        <dbReference type="Proteomes" id="UP000179807"/>
    </source>
</evidence>
<keyword evidence="6" id="KW-0067">ATP-binding</keyword>
<dbReference type="VEuPathDB" id="TrichDB:TRFO_21165"/>
<dbReference type="EC" id="2.7.11.1" evidence="1"/>
<feature type="region of interest" description="Disordered" evidence="9">
    <location>
        <begin position="664"/>
        <end position="696"/>
    </location>
</feature>
<evidence type="ECO:0000256" key="8">
    <source>
        <dbReference type="ARBA" id="ARBA00048679"/>
    </source>
</evidence>
<organism evidence="11 12">
    <name type="scientific">Tritrichomonas foetus</name>
    <dbReference type="NCBI Taxonomy" id="1144522"/>
    <lineage>
        <taxon>Eukaryota</taxon>
        <taxon>Metamonada</taxon>
        <taxon>Parabasalia</taxon>
        <taxon>Tritrichomonadida</taxon>
        <taxon>Tritrichomonadidae</taxon>
        <taxon>Tritrichomonas</taxon>
    </lineage>
</organism>
<dbReference type="Gene3D" id="3.30.200.20">
    <property type="entry name" value="Phosphorylase Kinase, domain 1"/>
    <property type="match status" value="1"/>
</dbReference>
<feature type="compositionally biased region" description="Polar residues" evidence="9">
    <location>
        <begin position="165"/>
        <end position="175"/>
    </location>
</feature>
<dbReference type="PROSITE" id="PS00108">
    <property type="entry name" value="PROTEIN_KINASE_ST"/>
    <property type="match status" value="1"/>
</dbReference>
<dbReference type="Pfam" id="PF00069">
    <property type="entry name" value="Pkinase"/>
    <property type="match status" value="2"/>
</dbReference>
<feature type="region of interest" description="Disordered" evidence="9">
    <location>
        <begin position="998"/>
        <end position="1046"/>
    </location>
</feature>
<evidence type="ECO:0000256" key="9">
    <source>
        <dbReference type="SAM" id="MobiDB-lite"/>
    </source>
</evidence>
<dbReference type="GeneID" id="94836501"/>
<dbReference type="EMBL" id="MLAK01000629">
    <property type="protein sequence ID" value="OHT09805.1"/>
    <property type="molecule type" value="Genomic_DNA"/>
</dbReference>
<dbReference type="SUPFAM" id="SSF56112">
    <property type="entry name" value="Protein kinase-like (PK-like)"/>
    <property type="match status" value="1"/>
</dbReference>
<dbReference type="InterPro" id="IPR050236">
    <property type="entry name" value="Ser_Thr_kinase_AGC"/>
</dbReference>
<dbReference type="InterPro" id="IPR000719">
    <property type="entry name" value="Prot_kinase_dom"/>
</dbReference>
<dbReference type="PANTHER" id="PTHR24356:SF1">
    <property type="entry name" value="SERINE_THREONINE-PROTEIN KINASE GREATWALL"/>
    <property type="match status" value="1"/>
</dbReference>
<reference evidence="11" key="1">
    <citation type="submission" date="2016-10" db="EMBL/GenBank/DDBJ databases">
        <authorList>
            <person name="Benchimol M."/>
            <person name="Almeida L.G."/>
            <person name="Vasconcelos A.T."/>
            <person name="Perreira-Neves A."/>
            <person name="Rosa I.A."/>
            <person name="Tasca T."/>
            <person name="Bogo M.R."/>
            <person name="de Souza W."/>
        </authorList>
    </citation>
    <scope>NUCLEOTIDE SEQUENCE [LARGE SCALE GENOMIC DNA]</scope>
    <source>
        <strain evidence="11">K</strain>
    </source>
</reference>
<evidence type="ECO:0000256" key="1">
    <source>
        <dbReference type="ARBA" id="ARBA00012513"/>
    </source>
</evidence>
<feature type="compositionally biased region" description="Low complexity" evidence="9">
    <location>
        <begin position="182"/>
        <end position="341"/>
    </location>
</feature>
<dbReference type="PROSITE" id="PS50011">
    <property type="entry name" value="PROTEIN_KINASE_DOM"/>
    <property type="match status" value="1"/>
</dbReference>
<feature type="region of interest" description="Disordered" evidence="9">
    <location>
        <begin position="144"/>
        <end position="347"/>
    </location>
</feature>
<evidence type="ECO:0000256" key="5">
    <source>
        <dbReference type="ARBA" id="ARBA00022777"/>
    </source>
</evidence>
<accession>A0A1J4KKC5</accession>
<dbReference type="Proteomes" id="UP000179807">
    <property type="component" value="Unassembled WGS sequence"/>
</dbReference>
<dbReference type="AlphaFoldDB" id="A0A1J4KKC5"/>
<sequence length="1155" mass="128921">MSINLYKSSLSLSKHSPLLATQSLRMGPSNSSRAANILYIFLKGQETILRSILDKIEKETNDDVDSLKNDKNVSAGDEKAQEMAILKKSLIHLLDSHYANLFFNINETISTMQSILSVHDNQYANQILTTAIAMNKTLNSFQMTTSTVSKRRSSNNSNKDPINGNPKNSNQSRSRVSFLDHSNSQQQNGSNQKDASNNKNHSDNSNSENLNNNIQRNNVNSGENIDHTNISNSSNINNSNQNITFNMMNNNNKENNNQNLNNNSYNSSNNSLTNNNAFTNNDSLKNNNAFTNNNASTNNNALTNNNSLANNDSLKNNDSLTNNNLINLSDSGSVSARSGSFDDSDSDDYEDEFVVCRICDEKIPVDKIDEHTKVCADLYRSAAYVSEVNEKLTNMLNEMKMKYLDVSWPGHLNNAVNVCLPVLRCTMAIENIIAVDPGDPDSYDELQSLSQLFNISKSPNPVEFDMQHFKPLVDSKLKASTAIIELNAHYNMRKSIFSVKQPLISDFELIKRISSGAFARVFLARKKSTRDIFAIKVTPKSSLTQKNQVKRILAEKDILLQFSNPHIVSFYYSIIGKNNLYLIMEFLPGGDLYSLLQNIGSMDEETAKIYSFQIVQALKYLREKGIIHRDLKPDNLLIARNGLLKLTDFGLSFMGIINRNGSNSNNQISSSQAQAPTAPRTRSRSNTINTHTHQNNNVDLNNLRSGNNNLTISDSELVQSNSLVGTPDYIAPEIILNRPHSFSADLWSLGVMIYEFVVGEPPFHGKTEKETHENIIRGRYIIDDDLELSPELIDLLSRLLKLNPNERIGAKNIDELINHPWFKDVDINQVPFTPELKSKDDTDYFECRYDLSKDDDKDIIEDMSIVEPTNEHQTSRPISPAASPIGSPMNFNSSFSPLAAPPITLHSSPPSSLNNKPSNLFNSSITSPIGSYGNSLFNNSLGINQFGYSDNSQYDSPMNSPLSSSPNSPPNSTFLQFLNSENVPNFPEYQQPGQLQSFPVTNFANDSNSDTTSIASPNSQNSLLMRSTNTSDPNAPATKGSFDFSSPLAGHKQRVNSEELGVKFESVSIQSLVTSNRRMAEKVRRRRSLSFDVEKRRKTQAPNGKKFCQLYNPNKADEEEIEEEGNNSKLIERDTPACANSSPICNKFIDPNPYK</sequence>
<dbReference type="GO" id="GO:0035556">
    <property type="term" value="P:intracellular signal transduction"/>
    <property type="evidence" value="ECO:0007669"/>
    <property type="project" value="TreeGrafter"/>
</dbReference>
<evidence type="ECO:0000256" key="6">
    <source>
        <dbReference type="ARBA" id="ARBA00022840"/>
    </source>
</evidence>
<dbReference type="FunFam" id="3.30.200.20:FF:000490">
    <property type="entry name" value="AGC family protein kinase"/>
    <property type="match status" value="1"/>
</dbReference>
<dbReference type="RefSeq" id="XP_068362941.1">
    <property type="nucleotide sequence ID" value="XM_068501797.1"/>
</dbReference>
<proteinExistence type="predicted"/>
<feature type="region of interest" description="Disordered" evidence="9">
    <location>
        <begin position="952"/>
        <end position="974"/>
    </location>
</feature>
<keyword evidence="2" id="KW-0723">Serine/threonine-protein kinase</keyword>